<dbReference type="Pfam" id="PF25373">
    <property type="entry name" value="SBNO"/>
    <property type="match status" value="1"/>
</dbReference>
<dbReference type="GO" id="GO:0006355">
    <property type="term" value="P:regulation of DNA-templated transcription"/>
    <property type="evidence" value="ECO:0007669"/>
    <property type="project" value="InterPro"/>
</dbReference>
<dbReference type="PANTHER" id="PTHR12706:SF30">
    <property type="entry name" value="PROTEIN STRAWBERRY NOTCH-RELATED"/>
    <property type="match status" value="1"/>
</dbReference>
<gene>
    <name evidence="4" type="ORF">HERI1096_LOCUS26846</name>
</gene>
<organism evidence="4">
    <name type="scientific">Haptolina ericina</name>
    <dbReference type="NCBI Taxonomy" id="156174"/>
    <lineage>
        <taxon>Eukaryota</taxon>
        <taxon>Haptista</taxon>
        <taxon>Haptophyta</taxon>
        <taxon>Prymnesiophyceae</taxon>
        <taxon>Prymnesiales</taxon>
        <taxon>Prymnesiaceae</taxon>
        <taxon>Haptolina</taxon>
    </lineage>
</organism>
<dbReference type="InterPro" id="IPR057332">
    <property type="entry name" value="SBNO_a/b_dom"/>
</dbReference>
<evidence type="ECO:0000259" key="2">
    <source>
        <dbReference type="Pfam" id="PF13871"/>
    </source>
</evidence>
<dbReference type="Pfam" id="PF13871">
    <property type="entry name" value="Helicase_C_4"/>
    <property type="match status" value="1"/>
</dbReference>
<dbReference type="GO" id="GO:0031490">
    <property type="term" value="F:chromatin DNA binding"/>
    <property type="evidence" value="ECO:0007669"/>
    <property type="project" value="TreeGrafter"/>
</dbReference>
<sequence>MQTKWSEYLDAADEALASAGIAKDDVGVKMMLNRILGMEVGMQNKIFTHFTANLEHEVKMAKENHRYDEGVVDIRGQTVRVEQGFPQTLGKDAKAFIELKHYKLGVDRGIDFGMACKMLDEKKAQNGGALYPHEGFHRSSRAIIGREQEDVRGYAMLLQKPIPAYALNPVPIFKVYRPSTGLGANVVWADFGGNGRFKDVSGDDAIKGWGRLYKDALTVCSHGPRCKHGSLCQVGRRVESKHILTGSVLPYWASIQQVVGFDWAGADGSKRVSRMKIVRVRITDENGVEQRLVGVEIAENKVNVLKNLLSGAAAGAGSSSADVKPDVKPGKGGKGKAPKRFQLGARVLVHGLQSDAARQYNNQVGKIIGWEPSNQRWNVMLSSAGNILCAREANLLMT</sequence>
<evidence type="ECO:0000313" key="4">
    <source>
        <dbReference type="EMBL" id="CAE0127888.1"/>
    </source>
</evidence>
<dbReference type="InterPro" id="IPR026741">
    <property type="entry name" value="SNO"/>
</dbReference>
<dbReference type="PANTHER" id="PTHR12706">
    <property type="entry name" value="STRAWBERRY NOTCH-RELATED"/>
    <property type="match status" value="1"/>
</dbReference>
<evidence type="ECO:0000259" key="3">
    <source>
        <dbReference type="Pfam" id="PF25373"/>
    </source>
</evidence>
<dbReference type="EMBL" id="HBHX01048448">
    <property type="protein sequence ID" value="CAE0127888.1"/>
    <property type="molecule type" value="Transcribed_RNA"/>
</dbReference>
<dbReference type="AlphaFoldDB" id="A0A7S3B866"/>
<evidence type="ECO:0000256" key="1">
    <source>
        <dbReference type="SAM" id="MobiDB-lite"/>
    </source>
</evidence>
<proteinExistence type="predicted"/>
<accession>A0A7S3B866</accession>
<feature type="domain" description="Strawberry notch helicase C" evidence="2">
    <location>
        <begin position="19"/>
        <end position="73"/>
    </location>
</feature>
<reference evidence="4" key="1">
    <citation type="submission" date="2021-01" db="EMBL/GenBank/DDBJ databases">
        <authorList>
            <person name="Corre E."/>
            <person name="Pelletier E."/>
            <person name="Niang G."/>
            <person name="Scheremetjew M."/>
            <person name="Finn R."/>
            <person name="Kale V."/>
            <person name="Holt S."/>
            <person name="Cochrane G."/>
            <person name="Meng A."/>
            <person name="Brown T."/>
            <person name="Cohen L."/>
        </authorList>
    </citation>
    <scope>NUCLEOTIDE SEQUENCE</scope>
    <source>
        <strain evidence="4">CCMP281</strain>
    </source>
</reference>
<dbReference type="GO" id="GO:0005634">
    <property type="term" value="C:nucleus"/>
    <property type="evidence" value="ECO:0007669"/>
    <property type="project" value="TreeGrafter"/>
</dbReference>
<name>A0A7S3B866_9EUKA</name>
<dbReference type="GO" id="GO:0042393">
    <property type="term" value="F:histone binding"/>
    <property type="evidence" value="ECO:0007669"/>
    <property type="project" value="TreeGrafter"/>
</dbReference>
<feature type="region of interest" description="Disordered" evidence="1">
    <location>
        <begin position="314"/>
        <end position="337"/>
    </location>
</feature>
<dbReference type="InterPro" id="IPR026937">
    <property type="entry name" value="SBNO_Helicase_C_dom"/>
</dbReference>
<feature type="domain" description="SBNO alpha/beta" evidence="3">
    <location>
        <begin position="166"/>
        <end position="237"/>
    </location>
</feature>
<protein>
    <submittedName>
        <fullName evidence="4">Uncharacterized protein</fullName>
    </submittedName>
</protein>